<protein>
    <submittedName>
        <fullName evidence="1">Uncharacterized protein</fullName>
    </submittedName>
</protein>
<gene>
    <name evidence="1" type="ORF">KBTEX_04257</name>
</gene>
<sequence>MASASLSHSRPSSRAAVTSERACSMFGVKLSGTEGGVSSRASWLWWNSTTCMNARTAPSGVVYVGMPASANCRRAGTARKSPTQLVSTGLRPRRRWRPSVKTIAPAASPGSAMAVGQLRASTASTSRAAISVSRAWL</sequence>
<accession>A0A5B8RH04</accession>
<name>A0A5B8RH04_9ZZZZ</name>
<dbReference type="AlphaFoldDB" id="A0A5B8RH04"/>
<proteinExistence type="predicted"/>
<evidence type="ECO:0000313" key="1">
    <source>
        <dbReference type="EMBL" id="QEA07891.1"/>
    </source>
</evidence>
<reference evidence="1" key="1">
    <citation type="submission" date="2019-06" db="EMBL/GenBank/DDBJ databases">
        <authorList>
            <person name="Murdoch R.W."/>
            <person name="Fathepure B."/>
        </authorList>
    </citation>
    <scope>NUCLEOTIDE SEQUENCE</scope>
</reference>
<organism evidence="1">
    <name type="scientific">uncultured organism</name>
    <dbReference type="NCBI Taxonomy" id="155900"/>
    <lineage>
        <taxon>unclassified sequences</taxon>
        <taxon>environmental samples</taxon>
    </lineage>
</organism>
<dbReference type="EMBL" id="MN079454">
    <property type="protein sequence ID" value="QEA07891.1"/>
    <property type="molecule type" value="Genomic_DNA"/>
</dbReference>